<dbReference type="AlphaFoldDB" id="A0A6V7WUB6"/>
<name>A0A6V7WUB6_MELEN</name>
<evidence type="ECO:0000313" key="2">
    <source>
        <dbReference type="Proteomes" id="UP000580250"/>
    </source>
</evidence>
<accession>A0A6V7WUB6</accession>
<proteinExistence type="predicted"/>
<comment type="caution">
    <text evidence="1">The sequence shown here is derived from an EMBL/GenBank/DDBJ whole genome shotgun (WGS) entry which is preliminary data.</text>
</comment>
<protein>
    <submittedName>
        <fullName evidence="1">Uncharacterized protein</fullName>
    </submittedName>
</protein>
<dbReference type="EMBL" id="CAJEWN010000820">
    <property type="protein sequence ID" value="CAD2190654.1"/>
    <property type="molecule type" value="Genomic_DNA"/>
</dbReference>
<organism evidence="1 2">
    <name type="scientific">Meloidogyne enterolobii</name>
    <name type="common">Root-knot nematode worm</name>
    <name type="synonym">Meloidogyne mayaguensis</name>
    <dbReference type="NCBI Taxonomy" id="390850"/>
    <lineage>
        <taxon>Eukaryota</taxon>
        <taxon>Metazoa</taxon>
        <taxon>Ecdysozoa</taxon>
        <taxon>Nematoda</taxon>
        <taxon>Chromadorea</taxon>
        <taxon>Rhabditida</taxon>
        <taxon>Tylenchina</taxon>
        <taxon>Tylenchomorpha</taxon>
        <taxon>Tylenchoidea</taxon>
        <taxon>Meloidogynidae</taxon>
        <taxon>Meloidogyninae</taxon>
        <taxon>Meloidogyne</taxon>
    </lineage>
</organism>
<sequence>MVVILIMGNHPNFLNFLLEKMKKASSLQFSIWQHMQKSVQVQLVVKTAQIIIVN</sequence>
<evidence type="ECO:0000313" key="1">
    <source>
        <dbReference type="EMBL" id="CAD2190654.1"/>
    </source>
</evidence>
<reference evidence="1 2" key="1">
    <citation type="submission" date="2020-08" db="EMBL/GenBank/DDBJ databases">
        <authorList>
            <person name="Koutsovoulos G."/>
            <person name="Danchin GJ E."/>
        </authorList>
    </citation>
    <scope>NUCLEOTIDE SEQUENCE [LARGE SCALE GENOMIC DNA]</scope>
</reference>
<gene>
    <name evidence="1" type="ORF">MENT_LOCUS43453</name>
</gene>
<dbReference type="Proteomes" id="UP000580250">
    <property type="component" value="Unassembled WGS sequence"/>
</dbReference>